<evidence type="ECO:0000313" key="2">
    <source>
        <dbReference type="Proteomes" id="UP000745764"/>
    </source>
</evidence>
<evidence type="ECO:0000313" key="1">
    <source>
        <dbReference type="EMBL" id="CAD0112993.1"/>
    </source>
</evidence>
<keyword evidence="2" id="KW-1185">Reference proteome</keyword>
<organism evidence="1 2">
    <name type="scientific">Aureobasidium uvarum</name>
    <dbReference type="NCBI Taxonomy" id="2773716"/>
    <lineage>
        <taxon>Eukaryota</taxon>
        <taxon>Fungi</taxon>
        <taxon>Dikarya</taxon>
        <taxon>Ascomycota</taxon>
        <taxon>Pezizomycotina</taxon>
        <taxon>Dothideomycetes</taxon>
        <taxon>Dothideomycetidae</taxon>
        <taxon>Dothideales</taxon>
        <taxon>Saccotheciaceae</taxon>
        <taxon>Aureobasidium</taxon>
    </lineage>
</organism>
<name>A0A9N8PWA7_9PEZI</name>
<dbReference type="EMBL" id="CAINUL010000015">
    <property type="protein sequence ID" value="CAD0112993.1"/>
    <property type="molecule type" value="Genomic_DNA"/>
</dbReference>
<sequence length="217" mass="25599">MSIQSSHFLRLPIELRLMTYEHSFDNPDATSLSHSLTFVSEQVSEEVMPILLRLNSGYFWTAIPCDEEWYMAIRPRKRIWRMRLTNMSEKPLNTMPEMYTTSTYHLLVGRRMMGFSDFYDRLSKNDSMGTVVPGYGLCLEYKDQQDGVKRLMRERFSKGRESNSPVFWFERGRAGAPEINKRLTERVWHQQWHGGGRRGPTSGWMCRLIVDEIKDTR</sequence>
<gene>
    <name evidence="1" type="ORF">AWRI4620_LOCUS7248</name>
</gene>
<proteinExistence type="predicted"/>
<comment type="caution">
    <text evidence="1">The sequence shown here is derived from an EMBL/GenBank/DDBJ whole genome shotgun (WGS) entry which is preliminary data.</text>
</comment>
<reference evidence="1" key="1">
    <citation type="submission" date="2020-06" db="EMBL/GenBank/DDBJ databases">
        <authorList>
            <person name="Onetto C."/>
        </authorList>
    </citation>
    <scope>NUCLEOTIDE SEQUENCE</scope>
</reference>
<dbReference type="AlphaFoldDB" id="A0A9N8PWA7"/>
<dbReference type="OrthoDB" id="5600002at2759"/>
<accession>A0A9N8PWA7</accession>
<protein>
    <submittedName>
        <fullName evidence="1">Uncharacterized protein</fullName>
    </submittedName>
</protein>
<dbReference type="Proteomes" id="UP000745764">
    <property type="component" value="Unassembled WGS sequence"/>
</dbReference>